<feature type="binding site" evidence="9">
    <location>
        <position position="96"/>
    </location>
    <ligand>
        <name>Ni(2+)</name>
        <dbReference type="ChEBI" id="CHEBI:49786"/>
    </ligand>
</feature>
<accession>A0ABX7WWH2</accession>
<keyword evidence="3 9" id="KW-0028">Amino-acid biosynthesis</keyword>
<keyword evidence="7 9" id="KW-0408">Iron</keyword>
<comment type="catalytic activity">
    <reaction evidence="1 9">
        <text>1,2-dihydroxy-5-(methylsulfanyl)pent-1-en-3-one + O2 = 4-methylsulfanyl-2-oxobutanoate + formate + 2 H(+)</text>
        <dbReference type="Rhea" id="RHEA:24504"/>
        <dbReference type="ChEBI" id="CHEBI:15378"/>
        <dbReference type="ChEBI" id="CHEBI:15379"/>
        <dbReference type="ChEBI" id="CHEBI:15740"/>
        <dbReference type="ChEBI" id="CHEBI:16723"/>
        <dbReference type="ChEBI" id="CHEBI:49252"/>
        <dbReference type="EC" id="1.13.11.54"/>
    </reaction>
</comment>
<keyword evidence="6 9" id="KW-0560">Oxidoreductase</keyword>
<evidence type="ECO:0000256" key="3">
    <source>
        <dbReference type="ARBA" id="ARBA00022605"/>
    </source>
</evidence>
<feature type="binding site" evidence="9">
    <location>
        <position position="96"/>
    </location>
    <ligand>
        <name>Fe(2+)</name>
        <dbReference type="ChEBI" id="CHEBI:29033"/>
    </ligand>
</feature>
<dbReference type="Gene3D" id="2.60.120.10">
    <property type="entry name" value="Jelly Rolls"/>
    <property type="match status" value="1"/>
</dbReference>
<comment type="subunit">
    <text evidence="9">Monomer.</text>
</comment>
<reference evidence="10 11" key="1">
    <citation type="submission" date="2021-04" db="EMBL/GenBank/DDBJ databases">
        <title>Genomics, taxonomy and metabolism of representatives of sulfur bacteria of the genus Thiothrix: Thiothrix fructosivorans QT, Thiothrix unzii A1T and three new species, Thiothrix subterranea sp. nov., Thiothrix litoralis sp. nov. and 'Candidatus Thiothrix anitrata' sp. nov.</title>
        <authorList>
            <person name="Ravin N.V."/>
            <person name="Smolyakov D."/>
            <person name="Rudenko T.S."/>
            <person name="Mardanov A.V."/>
            <person name="Beletsky A.V."/>
            <person name="Markov N.D."/>
            <person name="Fomenkov A.I."/>
            <person name="Roberts R.J."/>
            <person name="Karnachuk O.V."/>
            <person name="Novikov A."/>
            <person name="Grabovich M.Y."/>
        </authorList>
    </citation>
    <scope>NUCLEOTIDE SEQUENCE [LARGE SCALE GENOMIC DNA]</scope>
    <source>
        <strain evidence="10 11">AS</strain>
    </source>
</reference>
<dbReference type="EMBL" id="CP072801">
    <property type="protein sequence ID" value="QTR45285.1"/>
    <property type="molecule type" value="Genomic_DNA"/>
</dbReference>
<dbReference type="InterPro" id="IPR011051">
    <property type="entry name" value="RmlC_Cupin_sf"/>
</dbReference>
<comment type="caution">
    <text evidence="9">Lacks conserved residue(s) required for the propagation of feature annotation.</text>
</comment>
<evidence type="ECO:0000256" key="2">
    <source>
        <dbReference type="ARBA" id="ARBA00022596"/>
    </source>
</evidence>
<dbReference type="PANTHER" id="PTHR23418:SF0">
    <property type="entry name" value="ACIREDUCTONE DIOXYGENASE"/>
    <property type="match status" value="1"/>
</dbReference>
<dbReference type="RefSeq" id="WP_210221703.1">
    <property type="nucleotide sequence ID" value="NZ_CP072801.1"/>
</dbReference>
<feature type="binding site" evidence="9">
    <location>
        <position position="102"/>
    </location>
    <ligand>
        <name>Ni(2+)</name>
        <dbReference type="ChEBI" id="CHEBI:49786"/>
    </ligand>
</feature>
<dbReference type="EC" id="1.13.11.54" evidence="9"/>
<dbReference type="SUPFAM" id="SSF51182">
    <property type="entry name" value="RmlC-like cupins"/>
    <property type="match status" value="1"/>
</dbReference>
<comment type="similarity">
    <text evidence="9">Belongs to the acireductone dioxygenase (ARD) family.</text>
</comment>
<dbReference type="InterPro" id="IPR023956">
    <property type="entry name" value="ARD_bac"/>
</dbReference>
<evidence type="ECO:0000256" key="1">
    <source>
        <dbReference type="ARBA" id="ARBA00000428"/>
    </source>
</evidence>
<comment type="cofactor">
    <cofactor evidence="9">
        <name>Ni(2+)</name>
        <dbReference type="ChEBI" id="CHEBI:49786"/>
    </cofactor>
    <text evidence="9">Binds 1 nickel ion per monomer.</text>
</comment>
<evidence type="ECO:0000256" key="9">
    <source>
        <dbReference type="HAMAP-Rule" id="MF_01682"/>
    </source>
</evidence>
<evidence type="ECO:0000256" key="7">
    <source>
        <dbReference type="ARBA" id="ARBA00023004"/>
    </source>
</evidence>
<keyword evidence="2 9" id="KW-0533">Nickel</keyword>
<evidence type="ECO:0000256" key="6">
    <source>
        <dbReference type="ARBA" id="ARBA00023002"/>
    </source>
</evidence>
<organism evidence="10 11">
    <name type="scientific">Thiothrix litoralis</name>
    <dbReference type="NCBI Taxonomy" id="2891210"/>
    <lineage>
        <taxon>Bacteria</taxon>
        <taxon>Pseudomonadati</taxon>
        <taxon>Pseudomonadota</taxon>
        <taxon>Gammaproteobacteria</taxon>
        <taxon>Thiotrichales</taxon>
        <taxon>Thiotrichaceae</taxon>
        <taxon>Thiothrix</taxon>
    </lineage>
</organism>
<comment type="cofactor">
    <cofactor evidence="9">
        <name>Fe(2+)</name>
        <dbReference type="ChEBI" id="CHEBI:29033"/>
    </cofactor>
    <text evidence="9">Binds 1 Fe(2+) cation per monomer.</text>
</comment>
<dbReference type="HAMAP" id="MF_01682">
    <property type="entry name" value="Salvage_MtnD"/>
    <property type="match status" value="1"/>
</dbReference>
<feature type="binding site" evidence="9">
    <location>
        <position position="102"/>
    </location>
    <ligand>
        <name>Fe(2+)</name>
        <dbReference type="ChEBI" id="CHEBI:29033"/>
    </ligand>
</feature>
<dbReference type="CDD" id="cd02232">
    <property type="entry name" value="cupin_ARD"/>
    <property type="match status" value="1"/>
</dbReference>
<feature type="site" description="Important to generate the dianion" evidence="9">
    <location>
        <position position="104"/>
    </location>
</feature>
<protein>
    <recommendedName>
        <fullName evidence="9">Acireductone dioxygenase</fullName>
    </recommendedName>
    <alternativeName>
        <fullName evidence="9">1,2-dihydroxy-3-keto-5-methylthiopentene dioxygenase</fullName>
        <shortName evidence="9">DHK-MTPene dioxygenase</shortName>
    </alternativeName>
    <alternativeName>
        <fullName evidence="9">Acireductone dioxygenase (Fe(2+)-requiring)</fullName>
        <shortName evidence="9">ARD'</shortName>
        <shortName evidence="9">Fe-ARD</shortName>
        <ecNumber evidence="9">1.13.11.54</ecNumber>
    </alternativeName>
    <alternativeName>
        <fullName evidence="9">Acireductone dioxygenase (Ni(2+)-requiring)</fullName>
        <shortName evidence="9">ARD</shortName>
        <shortName evidence="9">Ni-ARD</shortName>
        <ecNumber evidence="9">1.13.11.53</ecNumber>
    </alternativeName>
</protein>
<feature type="binding site" evidence="9">
    <location>
        <position position="140"/>
    </location>
    <ligand>
        <name>Ni(2+)</name>
        <dbReference type="ChEBI" id="CHEBI:49786"/>
    </ligand>
</feature>
<keyword evidence="5 9" id="KW-0223">Dioxygenase</keyword>
<evidence type="ECO:0000256" key="8">
    <source>
        <dbReference type="ARBA" id="ARBA00023167"/>
    </source>
</evidence>
<feature type="binding site" evidence="9">
    <location>
        <position position="98"/>
    </location>
    <ligand>
        <name>Fe(2+)</name>
        <dbReference type="ChEBI" id="CHEBI:29033"/>
    </ligand>
</feature>
<comment type="pathway">
    <text evidence="9">Amino-acid biosynthesis; L-methionine biosynthesis via salvage pathway; L-methionine from S-methyl-5-thio-alpha-D-ribose 1-phosphate: step 5/6.</text>
</comment>
<feature type="binding site" evidence="9">
    <location>
        <position position="98"/>
    </location>
    <ligand>
        <name>Ni(2+)</name>
        <dbReference type="ChEBI" id="CHEBI:49786"/>
    </ligand>
</feature>
<keyword evidence="8 9" id="KW-0486">Methionine biosynthesis</keyword>
<evidence type="ECO:0000256" key="4">
    <source>
        <dbReference type="ARBA" id="ARBA00022723"/>
    </source>
</evidence>
<comment type="catalytic activity">
    <reaction evidence="9">
        <text>1,2-dihydroxy-5-(methylsulfanyl)pent-1-en-3-one + O2 = 3-(methylsulfanyl)propanoate + CO + formate + 2 H(+)</text>
        <dbReference type="Rhea" id="RHEA:14161"/>
        <dbReference type="ChEBI" id="CHEBI:15378"/>
        <dbReference type="ChEBI" id="CHEBI:15379"/>
        <dbReference type="ChEBI" id="CHEBI:15740"/>
        <dbReference type="ChEBI" id="CHEBI:17245"/>
        <dbReference type="ChEBI" id="CHEBI:49016"/>
        <dbReference type="ChEBI" id="CHEBI:49252"/>
        <dbReference type="EC" id="1.13.11.53"/>
    </reaction>
</comment>
<evidence type="ECO:0000313" key="10">
    <source>
        <dbReference type="EMBL" id="QTR45285.1"/>
    </source>
</evidence>
<dbReference type="InterPro" id="IPR014710">
    <property type="entry name" value="RmlC-like_jellyroll"/>
</dbReference>
<keyword evidence="4 9" id="KW-0479">Metal-binding</keyword>
<proteinExistence type="inferred from homology"/>
<dbReference type="Proteomes" id="UP000672039">
    <property type="component" value="Chromosome"/>
</dbReference>
<evidence type="ECO:0000256" key="5">
    <source>
        <dbReference type="ARBA" id="ARBA00022964"/>
    </source>
</evidence>
<dbReference type="PANTHER" id="PTHR23418">
    <property type="entry name" value="ACIREDUCTONE DIOXYGENASE"/>
    <property type="match status" value="1"/>
</dbReference>
<comment type="function">
    <text evidence="9">Catalyzes 2 different reactions between oxygene and the acireductone 1,2-dihydroxy-3-keto-5-methylthiopentene (DHK-MTPene) depending upon the metal bound in the active site. Fe-containing acireductone dioxygenase (Fe-ARD) produces formate and 2-keto-4-methylthiobutyrate (KMTB), the alpha-ketoacid precursor of methionine in the methionine recycle pathway. Ni-containing acireductone dioxygenase (Ni-ARD) produces methylthiopropionate, carbon monoxide and formate, and does not lie on the methionine recycle pathway.</text>
</comment>
<dbReference type="EC" id="1.13.11.53" evidence="9"/>
<feature type="binding site" evidence="9">
    <location>
        <position position="140"/>
    </location>
    <ligand>
        <name>Fe(2+)</name>
        <dbReference type="ChEBI" id="CHEBI:29033"/>
    </ligand>
</feature>
<feature type="site" description="May play a role in metal incorporation in vivo" evidence="9">
    <location>
        <position position="95"/>
    </location>
</feature>
<dbReference type="Pfam" id="PF03079">
    <property type="entry name" value="ARD"/>
    <property type="match status" value="1"/>
</dbReference>
<name>A0ABX7WWH2_9GAMM</name>
<keyword evidence="11" id="KW-1185">Reference proteome</keyword>
<dbReference type="InterPro" id="IPR004313">
    <property type="entry name" value="ARD"/>
</dbReference>
<sequence length="180" mass="20250">MSELNIYADNNPQQAETYADYATISALLQAQGVRFERWAAAAPLADAATPDEVIAAYRTDIERLMAENGFQSVDVISLHPDHPDKVALRQKFLNEHTHTEYEVRFFVDGQGLFYLHIGDKVYTVLCEKGDLISVPAGTTHWFDMGANPRFKAIRLFTNPEGWVANFTGNDIAGRFPRLEN</sequence>
<evidence type="ECO:0000313" key="11">
    <source>
        <dbReference type="Proteomes" id="UP000672039"/>
    </source>
</evidence>
<gene>
    <name evidence="9" type="primary">mtnD</name>
    <name evidence="10" type="ORF">J9253_14900</name>
</gene>